<dbReference type="SMART" id="SM00849">
    <property type="entry name" value="Lactamase_B"/>
    <property type="match status" value="1"/>
</dbReference>
<feature type="binding site" evidence="11">
    <location>
        <position position="88"/>
    </location>
    <ligand>
        <name>Zn(2+)</name>
        <dbReference type="ChEBI" id="CHEBI:29105"/>
        <label>1</label>
    </ligand>
</feature>
<feature type="binding site" evidence="11">
    <location>
        <position position="86"/>
    </location>
    <ligand>
        <name>Zn(2+)</name>
        <dbReference type="ChEBI" id="CHEBI:29105"/>
        <label>1</label>
    </ligand>
</feature>
<feature type="binding site" evidence="8">
    <location>
        <position position="84"/>
    </location>
    <ligand>
        <name>Zn(2+)</name>
        <dbReference type="ChEBI" id="CHEBI:29105"/>
        <label>1</label>
        <note>catalytic</note>
    </ligand>
</feature>
<dbReference type="HAMAP" id="MF_01492">
    <property type="entry name" value="RNase_J_arch"/>
    <property type="match status" value="1"/>
</dbReference>
<comment type="similarity">
    <text evidence="8">Belongs to the metallo-beta-lactamase superfamily. RNA-metabolizing metallo-beta-lactamase-like family. Archaeal RNase J subfamily.</text>
</comment>
<evidence type="ECO:0000256" key="5">
    <source>
        <dbReference type="ARBA" id="ARBA00022833"/>
    </source>
</evidence>
<gene>
    <name evidence="8" type="primary">rnj</name>
</gene>
<dbReference type="GO" id="GO:0003723">
    <property type="term" value="F:RNA binding"/>
    <property type="evidence" value="ECO:0007669"/>
    <property type="project" value="UniProtKB-KW"/>
</dbReference>
<feature type="binding site" evidence="11">
    <location>
        <position position="88"/>
    </location>
    <ligand>
        <name>Zn(2+)</name>
        <dbReference type="ChEBI" id="CHEBI:29105"/>
        <label>2</label>
    </ligand>
</feature>
<dbReference type="SUPFAM" id="SSF56281">
    <property type="entry name" value="Metallo-hydrolase/oxidoreductase"/>
    <property type="match status" value="1"/>
</dbReference>
<feature type="binding site" evidence="11">
    <location>
        <position position="154"/>
    </location>
    <ligand>
        <name>Zn(2+)</name>
        <dbReference type="ChEBI" id="CHEBI:29105"/>
        <label>1</label>
    </ligand>
</feature>
<dbReference type="InterPro" id="IPR030879">
    <property type="entry name" value="RNase_J_arc"/>
</dbReference>
<comment type="subunit">
    <text evidence="8">Homodimer.</text>
</comment>
<keyword evidence="4 8" id="KW-0378">Hydrolase</keyword>
<dbReference type="SMR" id="A0A6I8WFN3"/>
<feature type="binding site" evidence="8">
    <location>
        <position position="176"/>
    </location>
    <ligand>
        <name>Zn(2+)</name>
        <dbReference type="ChEBI" id="CHEBI:29105"/>
        <label>1</label>
        <note>catalytic</note>
    </ligand>
</feature>
<feature type="binding site" evidence="8">
    <location>
        <begin position="386"/>
        <end position="390"/>
    </location>
    <ligand>
        <name>substrate</name>
    </ligand>
</feature>
<dbReference type="Pfam" id="PF12706">
    <property type="entry name" value="Lactamase_B_2"/>
    <property type="match status" value="1"/>
</dbReference>
<feature type="binding site" evidence="8">
    <location>
        <position position="176"/>
    </location>
    <ligand>
        <name>Zn(2+)</name>
        <dbReference type="ChEBI" id="CHEBI:29105"/>
        <label>2</label>
        <note>catalytic</note>
    </ligand>
</feature>
<evidence type="ECO:0007829" key="11">
    <source>
        <dbReference type="PDB" id="6LLB"/>
    </source>
</evidence>
<dbReference type="GO" id="GO:0004534">
    <property type="term" value="F:5'-3' RNA exonuclease activity"/>
    <property type="evidence" value="ECO:0007669"/>
    <property type="project" value="UniProtKB-UniRule"/>
</dbReference>
<evidence type="ECO:0000256" key="8">
    <source>
        <dbReference type="HAMAP-Rule" id="MF_01492"/>
    </source>
</evidence>
<dbReference type="Pfam" id="PF22505">
    <property type="entry name" value="RNase_J_b_CASP"/>
    <property type="match status" value="1"/>
</dbReference>
<proteinExistence type="evidence at protein level"/>
<dbReference type="AlphaFoldDB" id="A0A6I8WFN3"/>
<dbReference type="InterPro" id="IPR004613">
    <property type="entry name" value="RNase_J"/>
</dbReference>
<evidence type="ECO:0000256" key="1">
    <source>
        <dbReference type="ARBA" id="ARBA00022490"/>
    </source>
</evidence>
<dbReference type="PDB" id="6LLB">
    <property type="method" value="X-ray"/>
    <property type="resolution" value="2.60 A"/>
    <property type="chains" value="A/B=1-450"/>
</dbReference>
<feature type="binding site" evidence="11">
    <location>
        <position position="412"/>
    </location>
    <ligand>
        <name>Zn(2+)</name>
        <dbReference type="ChEBI" id="CHEBI:29105"/>
        <label>2</label>
    </ligand>
</feature>
<keyword evidence="2 8" id="KW-0540">Nuclease</keyword>
<protein>
    <recommendedName>
        <fullName evidence="8">Ribonuclease J</fullName>
        <shortName evidence="8">RNase J</shortName>
        <ecNumber evidence="8">3.1.-.-</ecNumber>
    </recommendedName>
</protein>
<dbReference type="Gene3D" id="3.40.50.10710">
    <property type="entry name" value="Metallo-hydrolase/oxidoreductase"/>
    <property type="match status" value="1"/>
</dbReference>
<dbReference type="NCBIfam" id="TIGR00649">
    <property type="entry name" value="MG423"/>
    <property type="match status" value="1"/>
</dbReference>
<dbReference type="GO" id="GO:0008270">
    <property type="term" value="F:zinc ion binding"/>
    <property type="evidence" value="ECO:0007669"/>
    <property type="project" value="UniProtKB-UniRule"/>
</dbReference>
<evidence type="ECO:0000313" key="10">
    <source>
        <dbReference type="PDB" id="6LLB"/>
    </source>
</evidence>
<feature type="binding site" evidence="8">
    <location>
        <position position="89"/>
    </location>
    <ligand>
        <name>Zn(2+)</name>
        <dbReference type="ChEBI" id="CHEBI:29105"/>
        <label>2</label>
        <note>catalytic</note>
    </ligand>
</feature>
<keyword evidence="1 8" id="KW-0963">Cytoplasm</keyword>
<comment type="function">
    <text evidence="8">An RNase that has 5'-3' exonuclease activity. May be involved in RNA degradation.</text>
</comment>
<dbReference type="Pfam" id="PF07521">
    <property type="entry name" value="RMMBL"/>
    <property type="match status" value="1"/>
</dbReference>
<feature type="binding site" evidence="11">
    <location>
        <position position="176"/>
    </location>
    <ligand>
        <name>Zn(2+)</name>
        <dbReference type="ChEBI" id="CHEBI:29105"/>
        <label>1</label>
    </ligand>
</feature>
<dbReference type="PANTHER" id="PTHR43694">
    <property type="entry name" value="RIBONUCLEASE J"/>
    <property type="match status" value="1"/>
</dbReference>
<feature type="binding site" evidence="11">
    <location>
        <position position="176"/>
    </location>
    <ligand>
        <name>Zn(2+)</name>
        <dbReference type="ChEBI" id="CHEBI:29105"/>
        <label>2</label>
    </ligand>
</feature>
<dbReference type="EC" id="3.1.-.-" evidence="8"/>
<feature type="binding site" evidence="8">
    <location>
        <position position="88"/>
    </location>
    <ligand>
        <name>Zn(2+)</name>
        <dbReference type="ChEBI" id="CHEBI:29105"/>
        <label>2</label>
        <note>catalytic</note>
    </ligand>
</feature>
<evidence type="ECO:0000256" key="4">
    <source>
        <dbReference type="ARBA" id="ARBA00022801"/>
    </source>
</evidence>
<organism evidence="10">
    <name type="scientific">Methanolobus psychrophilus R15</name>
    <dbReference type="NCBI Taxonomy" id="1094980"/>
    <lineage>
        <taxon>Archaea</taxon>
        <taxon>Methanobacteriati</taxon>
        <taxon>Methanobacteriota</taxon>
        <taxon>Stenosarchaea group</taxon>
        <taxon>Methanomicrobia</taxon>
        <taxon>Methanosarcinales</taxon>
        <taxon>Methanosarcinaceae</taxon>
        <taxon>Methanolobus</taxon>
    </lineage>
</organism>
<feature type="domain" description="Metallo-beta-lactamase" evidence="9">
    <location>
        <begin position="18"/>
        <end position="226"/>
    </location>
</feature>
<dbReference type="GO" id="GO:0005737">
    <property type="term" value="C:cytoplasm"/>
    <property type="evidence" value="ECO:0007669"/>
    <property type="project" value="UniProtKB-SubCell"/>
</dbReference>
<feature type="binding site" evidence="11">
    <location>
        <position position="84"/>
    </location>
    <ligand>
        <name>Zn(2+)</name>
        <dbReference type="ChEBI" id="CHEBI:29105"/>
        <label>1</label>
    </ligand>
</feature>
<dbReference type="InterPro" id="IPR011108">
    <property type="entry name" value="RMMBL"/>
</dbReference>
<dbReference type="PANTHER" id="PTHR43694:SF1">
    <property type="entry name" value="RIBONUCLEASE J"/>
    <property type="match status" value="1"/>
</dbReference>
<dbReference type="Gene3D" id="3.60.15.10">
    <property type="entry name" value="Ribonuclease Z/Hydroxyacylglutathione hydrolase-like"/>
    <property type="match status" value="1"/>
</dbReference>
<evidence type="ECO:0000256" key="7">
    <source>
        <dbReference type="ARBA" id="ARBA00022884"/>
    </source>
</evidence>
<keyword evidence="6 8" id="KW-0269">Exonuclease</keyword>
<keyword evidence="11" id="KW-0002">3D-structure</keyword>
<evidence type="ECO:0000256" key="3">
    <source>
        <dbReference type="ARBA" id="ARBA00022723"/>
    </source>
</evidence>
<feature type="binding site" evidence="8">
    <location>
        <position position="412"/>
    </location>
    <ligand>
        <name>Zn(2+)</name>
        <dbReference type="ChEBI" id="CHEBI:29105"/>
        <label>2</label>
        <note>catalytic</note>
    </ligand>
</feature>
<dbReference type="GO" id="GO:0006401">
    <property type="term" value="P:RNA catabolic process"/>
    <property type="evidence" value="ECO:0007669"/>
    <property type="project" value="UniProtKB-UniRule"/>
</dbReference>
<dbReference type="InterPro" id="IPR036866">
    <property type="entry name" value="RibonucZ/Hydroxyglut_hydro"/>
</dbReference>
<accession>A0A6I8WFN3</accession>
<dbReference type="CDD" id="cd07714">
    <property type="entry name" value="RNaseJ_MBL-fold"/>
    <property type="match status" value="1"/>
</dbReference>
<feature type="binding site" evidence="11">
    <location>
        <position position="89"/>
    </location>
    <ligand>
        <name>Zn(2+)</name>
        <dbReference type="ChEBI" id="CHEBI:29105"/>
        <label>2</label>
    </ligand>
</feature>
<reference evidence="11" key="1">
    <citation type="journal article" date="2020" name="RNA Biol.">
        <title>A newly identified duplex RNA unwinding activity of archaeal RNase J depends on processive exoribonucleolysis coupled steric occlusion by its structural archaeal loops.</title>
        <authorList>
            <person name="Li J."/>
            <person name="Hou Y."/>
            <person name="Gu X."/>
            <person name="Yue L."/>
            <person name="Guo L."/>
            <person name="Li D."/>
            <person name="Dong X."/>
        </authorList>
    </citation>
    <scope>X-RAY CRYSTALLOGRAPHY (2.60 ANGSTROMS) IN COMPLEX WITH ZN(2+)</scope>
</reference>
<keyword evidence="5 8" id="KW-0862">Zinc</keyword>
<evidence type="ECO:0000259" key="9">
    <source>
        <dbReference type="SMART" id="SM00849"/>
    </source>
</evidence>
<comment type="cofactor">
    <cofactor evidence="8">
        <name>Zn(2+)</name>
        <dbReference type="ChEBI" id="CHEBI:29105"/>
    </cofactor>
    <text evidence="8">Binds 2 Zn(2+) ions per subunit. It is not clear if Zn(2+) or Mg(2+) is physiologically important.</text>
</comment>
<dbReference type="InterPro" id="IPR001279">
    <property type="entry name" value="Metallo-B-lactamas"/>
</dbReference>
<name>A0A6I8WFN3_9EURY</name>
<comment type="subcellular location">
    <subcellularLocation>
        <location evidence="8">Cytoplasm</location>
    </subcellularLocation>
</comment>
<dbReference type="InterPro" id="IPR055132">
    <property type="entry name" value="RNase_J_b_CASP"/>
</dbReference>
<feature type="binding site" evidence="8">
    <location>
        <position position="154"/>
    </location>
    <ligand>
        <name>Zn(2+)</name>
        <dbReference type="ChEBI" id="CHEBI:29105"/>
        <label>1</label>
        <note>catalytic</note>
    </ligand>
</feature>
<evidence type="ECO:0000256" key="6">
    <source>
        <dbReference type="ARBA" id="ARBA00022839"/>
    </source>
</evidence>
<dbReference type="InterPro" id="IPR042173">
    <property type="entry name" value="RNase_J_2"/>
</dbReference>
<sequence>MASTEIGIIAVGGYNEMGRNMTAIRVNEDIIIIDMGIRLDRVQIHEDVDTDRMHSLELIEMGAIPDDTIMNEVNGNVRAIVCTHGHLDHIGAIPKLAHRYAAPIIATPYTTALIKHQIDSERKFGVKNNIVALKAGETLEITKDITIEFINTQHSIIDTVFVAIHTPSGAVVYACDFKFDRTPTLGEVPDFDRLKELGKEGVIALITESTNAGRNGKTPSELIAHMMLKDVLLGTEESAVGMIVTTFAAHIARVNSIVQFAQEMGRIPVLLGRSMERYVGTAYQLGYIDLPENVEIYGSRRDIDNALKKIMEAGKDKYLPVMTGHQGEPGAVLGRIANGETPFKVETGDRIIFSANVIPNPMTQANRYALETKLKMKGARIYDNVHVSGHAYREDHWELLRMLKPEHVIPAHGTIQMHSEYIQMAEDAGYSLGDTLHLLRNGEELYIEED</sequence>
<evidence type="ECO:0000256" key="2">
    <source>
        <dbReference type="ARBA" id="ARBA00022722"/>
    </source>
</evidence>
<feature type="binding site" evidence="8">
    <location>
        <position position="86"/>
    </location>
    <ligand>
        <name>Zn(2+)</name>
        <dbReference type="ChEBI" id="CHEBI:29105"/>
        <label>1</label>
        <note>catalytic</note>
    </ligand>
</feature>
<keyword evidence="3 8" id="KW-0479">Metal-binding</keyword>
<keyword evidence="7 8" id="KW-0694">RNA-binding</keyword>